<comment type="caution">
    <text evidence="2">The sequence shown here is derived from an EMBL/GenBank/DDBJ whole genome shotgun (WGS) entry which is preliminary data.</text>
</comment>
<dbReference type="EMBL" id="JAMYWD010000007">
    <property type="protein sequence ID" value="KAJ4964716.1"/>
    <property type="molecule type" value="Genomic_DNA"/>
</dbReference>
<feature type="compositionally biased region" description="Polar residues" evidence="1">
    <location>
        <begin position="1"/>
        <end position="18"/>
    </location>
</feature>
<protein>
    <submittedName>
        <fullName evidence="2">Uncharacterized protein</fullName>
    </submittedName>
</protein>
<keyword evidence="3" id="KW-1185">Reference proteome</keyword>
<feature type="region of interest" description="Disordered" evidence="1">
    <location>
        <begin position="1"/>
        <end position="37"/>
    </location>
</feature>
<proteinExistence type="predicted"/>
<feature type="compositionally biased region" description="Low complexity" evidence="1">
    <location>
        <begin position="21"/>
        <end position="34"/>
    </location>
</feature>
<dbReference type="AlphaFoldDB" id="A0A9Q0HDR1"/>
<dbReference type="Proteomes" id="UP001141806">
    <property type="component" value="Unassembled WGS sequence"/>
</dbReference>
<evidence type="ECO:0000313" key="3">
    <source>
        <dbReference type="Proteomes" id="UP001141806"/>
    </source>
</evidence>
<name>A0A9Q0HDR1_9MAGN</name>
<accession>A0A9Q0HDR1</accession>
<sequence>MLNSIPNPTPAPVTQYSFPDSVKQQSTVGSSSSSREPIQNSIRGSIWIDGDKRFEGERILVAERSRSRSFELRNQRFRAQTCRFGDNVPTNELFFDGRRLPLQLATADDSDAVSQMTSILTEIHCKFPGVTSILSLPNGIMEKSKKRDRRNTSGLSGSISSFGTISLSSSFLSNDGLCDGVIEEPCVLKIVDFNSCF</sequence>
<gene>
    <name evidence="2" type="ORF">NE237_016565</name>
</gene>
<reference evidence="2" key="1">
    <citation type="journal article" date="2023" name="Plant J.">
        <title>The genome of the king protea, Protea cynaroides.</title>
        <authorList>
            <person name="Chang J."/>
            <person name="Duong T.A."/>
            <person name="Schoeman C."/>
            <person name="Ma X."/>
            <person name="Roodt D."/>
            <person name="Barker N."/>
            <person name="Li Z."/>
            <person name="Van de Peer Y."/>
            <person name="Mizrachi E."/>
        </authorList>
    </citation>
    <scope>NUCLEOTIDE SEQUENCE</scope>
    <source>
        <tissue evidence="2">Young leaves</tissue>
    </source>
</reference>
<evidence type="ECO:0000313" key="2">
    <source>
        <dbReference type="EMBL" id="KAJ4964716.1"/>
    </source>
</evidence>
<evidence type="ECO:0000256" key="1">
    <source>
        <dbReference type="SAM" id="MobiDB-lite"/>
    </source>
</evidence>
<organism evidence="2 3">
    <name type="scientific">Protea cynaroides</name>
    <dbReference type="NCBI Taxonomy" id="273540"/>
    <lineage>
        <taxon>Eukaryota</taxon>
        <taxon>Viridiplantae</taxon>
        <taxon>Streptophyta</taxon>
        <taxon>Embryophyta</taxon>
        <taxon>Tracheophyta</taxon>
        <taxon>Spermatophyta</taxon>
        <taxon>Magnoliopsida</taxon>
        <taxon>Proteales</taxon>
        <taxon>Proteaceae</taxon>
        <taxon>Protea</taxon>
    </lineage>
</organism>